<name>A9C2F5_DELAS</name>
<dbReference type="HOGENOM" id="CLU_2286884_0_0_4"/>
<proteinExistence type="predicted"/>
<reference evidence="1 2" key="1">
    <citation type="journal article" date="2004" name="Appl. Environ. Microbiol.">
        <title>Mineralization of individual congeners of linear alkylbenzenesulfonate by defined pairs of heterotrophic bacteria.</title>
        <authorList>
            <person name="Schleheck D."/>
            <person name="Knepper T.P."/>
            <person name="Fischer K."/>
            <person name="Cook A.M."/>
        </authorList>
    </citation>
    <scope>NUCLEOTIDE SEQUENCE [LARGE SCALE GENOMIC DNA]</scope>
    <source>
        <strain evidence="2">DSM 14801 / SPH-1</strain>
    </source>
</reference>
<accession>A9C2F5</accession>
<reference evidence="2" key="2">
    <citation type="submission" date="2007-11" db="EMBL/GenBank/DDBJ databases">
        <title>Complete sequence of Delftia acidovorans DSM 14801 / SPH-1.</title>
        <authorList>
            <person name="Copeland A."/>
            <person name="Lucas S."/>
            <person name="Lapidus A."/>
            <person name="Barry K."/>
            <person name="Glavina del Rio T."/>
            <person name="Dalin E."/>
            <person name="Tice H."/>
            <person name="Pitluck S."/>
            <person name="Lowry S."/>
            <person name="Clum A."/>
            <person name="Schmutz J."/>
            <person name="Larimer F."/>
            <person name="Land M."/>
            <person name="Hauser L."/>
            <person name="Kyrpides N."/>
            <person name="Kim E."/>
            <person name="Schleheck D."/>
            <person name="Richardson P."/>
        </authorList>
    </citation>
    <scope>NUCLEOTIDE SEQUENCE [LARGE SCALE GENOMIC DNA]</scope>
    <source>
        <strain evidence="2">DSM 14801 / SPH-1</strain>
    </source>
</reference>
<protein>
    <submittedName>
        <fullName evidence="1">Uncharacterized protein</fullName>
    </submittedName>
</protein>
<sequence>MPQTEEAKGLVYRHIEDDVERIIPTQAKAQAHEKVEIHPRWRQTPDLREWPSHWPVAEARTPGVVQLAGVVDLSFVAAETVERKVSRDEFNALKSEGVAIH</sequence>
<keyword evidence="2" id="KW-1185">Reference proteome</keyword>
<evidence type="ECO:0000313" key="1">
    <source>
        <dbReference type="EMBL" id="ABX36099.1"/>
    </source>
</evidence>
<dbReference type="Proteomes" id="UP000000784">
    <property type="component" value="Chromosome"/>
</dbReference>
<evidence type="ECO:0000313" key="2">
    <source>
        <dbReference type="Proteomes" id="UP000000784"/>
    </source>
</evidence>
<dbReference type="EMBL" id="CP000884">
    <property type="protein sequence ID" value="ABX36099.1"/>
    <property type="molecule type" value="Genomic_DNA"/>
</dbReference>
<dbReference type="KEGG" id="dac:Daci_3463"/>
<dbReference type="AlphaFoldDB" id="A9C2F5"/>
<dbReference type="STRING" id="398578.Daci_3463"/>
<organism evidence="1 2">
    <name type="scientific">Delftia acidovorans (strain DSM 14801 / SPH-1)</name>
    <dbReference type="NCBI Taxonomy" id="398578"/>
    <lineage>
        <taxon>Bacteria</taxon>
        <taxon>Pseudomonadati</taxon>
        <taxon>Pseudomonadota</taxon>
        <taxon>Betaproteobacteria</taxon>
        <taxon>Burkholderiales</taxon>
        <taxon>Comamonadaceae</taxon>
        <taxon>Delftia</taxon>
    </lineage>
</organism>
<gene>
    <name evidence="1" type="ordered locus">Daci_3463</name>
</gene>